<sequence>MRFELAQVNIARLVAPLDDPQLADFVAALDPVNAAADASPGFVWRLQTEDGDATAVRAFDWDVGDSAGVIVNMSVWRDVEHLAAFVYGELHRQVLKRRREWFQRMSTAYTACWWVSAGHRPSTDEAEERVRHLRLHGPTPHAFTLRNSFPPPDADSSAQPVLGSDDWLCPA</sequence>
<comment type="caution">
    <text evidence="3">The sequence shown here is derived from an EMBL/GenBank/DDBJ whole genome shotgun (WGS) entry which is preliminary data.</text>
</comment>
<feature type="domain" description="DUF3291" evidence="2">
    <location>
        <begin position="5"/>
        <end position="147"/>
    </location>
</feature>
<dbReference type="RefSeq" id="WP_263246941.1">
    <property type="nucleotide sequence ID" value="NZ_BAABLT010000006.1"/>
</dbReference>
<name>A0ABW3FRL6_9PSEU</name>
<keyword evidence="4" id="KW-1185">Reference proteome</keyword>
<dbReference type="SUPFAM" id="SSF54909">
    <property type="entry name" value="Dimeric alpha+beta barrel"/>
    <property type="match status" value="1"/>
</dbReference>
<reference evidence="4" key="1">
    <citation type="journal article" date="2019" name="Int. J. Syst. Evol. Microbiol.">
        <title>The Global Catalogue of Microorganisms (GCM) 10K type strain sequencing project: providing services to taxonomists for standard genome sequencing and annotation.</title>
        <authorList>
            <consortium name="The Broad Institute Genomics Platform"/>
            <consortium name="The Broad Institute Genome Sequencing Center for Infectious Disease"/>
            <person name="Wu L."/>
            <person name="Ma J."/>
        </authorList>
    </citation>
    <scope>NUCLEOTIDE SEQUENCE [LARGE SCALE GENOMIC DNA]</scope>
    <source>
        <strain evidence="4">CCUG 56401</strain>
    </source>
</reference>
<dbReference type="EMBL" id="JBHTIW010000008">
    <property type="protein sequence ID" value="MFD0920815.1"/>
    <property type="molecule type" value="Genomic_DNA"/>
</dbReference>
<organism evidence="3 4">
    <name type="scientific">Saccharopolyspora rosea</name>
    <dbReference type="NCBI Taxonomy" id="524884"/>
    <lineage>
        <taxon>Bacteria</taxon>
        <taxon>Bacillati</taxon>
        <taxon>Actinomycetota</taxon>
        <taxon>Actinomycetes</taxon>
        <taxon>Pseudonocardiales</taxon>
        <taxon>Pseudonocardiaceae</taxon>
        <taxon>Saccharopolyspora</taxon>
    </lineage>
</organism>
<evidence type="ECO:0000313" key="4">
    <source>
        <dbReference type="Proteomes" id="UP001597018"/>
    </source>
</evidence>
<dbReference type="InterPro" id="IPR021708">
    <property type="entry name" value="DUF3291"/>
</dbReference>
<protein>
    <submittedName>
        <fullName evidence="3">DUF3291 domain-containing protein</fullName>
    </submittedName>
</protein>
<accession>A0ABW3FRL6</accession>
<dbReference type="Proteomes" id="UP001597018">
    <property type="component" value="Unassembled WGS sequence"/>
</dbReference>
<dbReference type="InterPro" id="IPR011008">
    <property type="entry name" value="Dimeric_a/b-barrel"/>
</dbReference>
<proteinExistence type="predicted"/>
<gene>
    <name evidence="3" type="ORF">ACFQ16_13765</name>
</gene>
<feature type="region of interest" description="Disordered" evidence="1">
    <location>
        <begin position="146"/>
        <end position="171"/>
    </location>
</feature>
<evidence type="ECO:0000259" key="2">
    <source>
        <dbReference type="Pfam" id="PF11695"/>
    </source>
</evidence>
<evidence type="ECO:0000313" key="3">
    <source>
        <dbReference type="EMBL" id="MFD0920815.1"/>
    </source>
</evidence>
<evidence type="ECO:0000256" key="1">
    <source>
        <dbReference type="SAM" id="MobiDB-lite"/>
    </source>
</evidence>
<dbReference type="Pfam" id="PF11695">
    <property type="entry name" value="DUF3291"/>
    <property type="match status" value="1"/>
</dbReference>